<evidence type="ECO:0000313" key="9">
    <source>
        <dbReference type="Proteomes" id="UP000187485"/>
    </source>
</evidence>
<dbReference type="Gene3D" id="3.30.70.1900">
    <property type="match status" value="1"/>
</dbReference>
<evidence type="ECO:0000313" key="8">
    <source>
        <dbReference type="EMBL" id="GAV23057.1"/>
    </source>
</evidence>
<keyword evidence="9" id="KW-1185">Reference proteome</keyword>
<dbReference type="PANTHER" id="PTHR36984:SF1">
    <property type="entry name" value="CRISPR-ASSOCIATED ENDORIBONUCLEASE CAS6 1"/>
    <property type="match status" value="1"/>
</dbReference>
<dbReference type="Pfam" id="PF21350">
    <property type="entry name" value="Cas6_I-A"/>
    <property type="match status" value="1"/>
</dbReference>
<evidence type="ECO:0000256" key="2">
    <source>
        <dbReference type="ARBA" id="ARBA00022884"/>
    </source>
</evidence>
<feature type="active site" description="Proton donor" evidence="6">
    <location>
        <position position="43"/>
    </location>
</feature>
<feature type="domain" description="CRISPR associated protein Cas6 C-terminal" evidence="7">
    <location>
        <begin position="125"/>
        <end position="248"/>
    </location>
</feature>
<comment type="similarity">
    <text evidence="1 4">Belongs to the CRISPR-associated protein Cas6/Cse3/CasE family.</text>
</comment>
<evidence type="ECO:0000256" key="4">
    <source>
        <dbReference type="PIRNR" id="PIRNR005054"/>
    </source>
</evidence>
<comment type="caution">
    <text evidence="8">The sequence shown here is derived from an EMBL/GenBank/DDBJ whole genome shotgun (WGS) entry which is preliminary data.</text>
</comment>
<dbReference type="GO" id="GO:0016788">
    <property type="term" value="F:hydrolase activity, acting on ester bonds"/>
    <property type="evidence" value="ECO:0007669"/>
    <property type="project" value="InterPro"/>
</dbReference>
<dbReference type="AlphaFoldDB" id="A0A1L8CVZ1"/>
<gene>
    <name evidence="8" type="ORF">cpu_15670</name>
</gene>
<dbReference type="STRING" id="870242.cpu_15670"/>
<dbReference type="GO" id="GO:0003723">
    <property type="term" value="F:RNA binding"/>
    <property type="evidence" value="ECO:0007669"/>
    <property type="project" value="UniProtKB-KW"/>
</dbReference>
<dbReference type="Proteomes" id="UP000187485">
    <property type="component" value="Unassembled WGS sequence"/>
</dbReference>
<dbReference type="PIRSF" id="PIRSF005054">
    <property type="entry name" value="PF1131"/>
    <property type="match status" value="1"/>
</dbReference>
<evidence type="ECO:0000256" key="6">
    <source>
        <dbReference type="PIRSR" id="PIRSR005054-50"/>
    </source>
</evidence>
<organism evidence="8 9">
    <name type="scientific">Carboxydothermus pertinax</name>
    <dbReference type="NCBI Taxonomy" id="870242"/>
    <lineage>
        <taxon>Bacteria</taxon>
        <taxon>Bacillati</taxon>
        <taxon>Bacillota</taxon>
        <taxon>Clostridia</taxon>
        <taxon>Thermoanaerobacterales</taxon>
        <taxon>Thermoanaerobacteraceae</taxon>
        <taxon>Carboxydothermus</taxon>
    </lineage>
</organism>
<evidence type="ECO:0000256" key="3">
    <source>
        <dbReference type="ARBA" id="ARBA00023118"/>
    </source>
</evidence>
<feature type="active site" description="Proton acceptor" evidence="6">
    <location>
        <position position="28"/>
    </location>
</feature>
<dbReference type="Pfam" id="PF01881">
    <property type="entry name" value="Cas_Cas6_C"/>
    <property type="match status" value="1"/>
</dbReference>
<keyword evidence="2" id="KW-0694">RNA-binding</keyword>
<name>A0A1L8CVZ1_9THEO</name>
<dbReference type="CDD" id="cd21140">
    <property type="entry name" value="Cas6_I-like"/>
    <property type="match status" value="1"/>
</dbReference>
<comment type="function">
    <text evidence="4">CRISPR (clustered regularly interspaced short palindromic repeat), is an adaptive immune system that provides protection against mobile genetic elements (viruses, transposable elements and conjugative plasmids). CRISPR clusters contain sequences complementary to antecedent mobile elements and target invading nucleic acids. CRISPR clusters are transcribed and processed into CRISPR RNA (crRNA).</text>
</comment>
<protein>
    <recommendedName>
        <fullName evidence="4">CRISPR-associated endoribonuclease</fullName>
    </recommendedName>
</protein>
<keyword evidence="3" id="KW-0051">Antiviral defense</keyword>
<accession>A0A1L8CVZ1</accession>
<dbReference type="PANTHER" id="PTHR36984">
    <property type="entry name" value="CRISPR-ASSOCIATED ENDORIBONUCLEASE CAS6 1"/>
    <property type="match status" value="1"/>
</dbReference>
<evidence type="ECO:0000259" key="7">
    <source>
        <dbReference type="Pfam" id="PF01881"/>
    </source>
</evidence>
<reference evidence="9" key="1">
    <citation type="submission" date="2016-12" db="EMBL/GenBank/DDBJ databases">
        <title>Draft Genome Sequences od Carboxydothermus pertinax and islandicus, Hydrogenogenic Carboxydotrophic Bacteria.</title>
        <authorList>
            <person name="Fukuyama Y."/>
            <person name="Ohmae K."/>
            <person name="Yoneda Y."/>
            <person name="Yoshida T."/>
            <person name="Sako Y."/>
        </authorList>
    </citation>
    <scope>NUCLEOTIDE SEQUENCE [LARGE SCALE GENOMIC DNA]</scope>
    <source>
        <strain evidence="9">Ug1</strain>
    </source>
</reference>
<evidence type="ECO:0000256" key="5">
    <source>
        <dbReference type="PIRSR" id="PIRSR005054-1"/>
    </source>
</evidence>
<sequence>MRAQIKFEVRSKALLPYNYQHALTALIYRGLGVESAKLATFLHDIGFRREKKTFKFFTFSPLSFANYKTTKEGIIVFPGTASFTVSSPLPEFTDYLASGLWAKRSFKIFALPVIISEIIPLPLRRFTEEEIFTLKSPLVLAVKSQEKTTPIYLTYLEDKALYREKLLNNLKNKYLVYYGREPRIDYFDFAFDEKHFQNKLPTRLITYKDQKIRGLCAPFKIKANPELISLGYYAGFGEKNSMGFGFVE</sequence>
<dbReference type="GO" id="GO:0051607">
    <property type="term" value="P:defense response to virus"/>
    <property type="evidence" value="ECO:0007669"/>
    <property type="project" value="UniProtKB-KW"/>
</dbReference>
<dbReference type="EMBL" id="BDJK01000027">
    <property type="protein sequence ID" value="GAV23057.1"/>
    <property type="molecule type" value="Genomic_DNA"/>
</dbReference>
<feature type="site" description="Transition state stabilizer" evidence="5">
    <location>
        <position position="55"/>
    </location>
</feature>
<evidence type="ECO:0000256" key="1">
    <source>
        <dbReference type="ARBA" id="ARBA00005937"/>
    </source>
</evidence>
<dbReference type="InterPro" id="IPR049435">
    <property type="entry name" value="Cas_Cas6_C"/>
</dbReference>
<dbReference type="InterPro" id="IPR010156">
    <property type="entry name" value="CRISPR-assoc_prot_Cas6"/>
</dbReference>
<proteinExistence type="inferred from homology"/>
<dbReference type="InterPro" id="IPR045747">
    <property type="entry name" value="CRISPR-assoc_prot_Cas6_N_sf"/>
</dbReference>
<dbReference type="Gene3D" id="3.30.70.1890">
    <property type="match status" value="1"/>
</dbReference>
<dbReference type="NCBIfam" id="TIGR01877">
    <property type="entry name" value="cas_cas6"/>
    <property type="match status" value="1"/>
</dbReference>